<gene>
    <name evidence="2" type="ORF">M407DRAFT_32863</name>
</gene>
<dbReference type="HOGENOM" id="CLU_2322078_0_0_1"/>
<dbReference type="Proteomes" id="UP000054248">
    <property type="component" value="Unassembled WGS sequence"/>
</dbReference>
<sequence>MGSVRDRPQPAEPQPVVRPSEDPNSIPPPSPIRPGYSYQSHALTTGPLSESEYAYGYSGVYAPQTPRGGHPDSEYLDKQYVPTPPPSAPPAGSAPPAVT</sequence>
<dbReference type="AlphaFoldDB" id="A0A0C3Q3A5"/>
<reference evidence="2 3" key="1">
    <citation type="submission" date="2014-04" db="EMBL/GenBank/DDBJ databases">
        <authorList>
            <consortium name="DOE Joint Genome Institute"/>
            <person name="Kuo A."/>
            <person name="Girlanda M."/>
            <person name="Perotto S."/>
            <person name="Kohler A."/>
            <person name="Nagy L.G."/>
            <person name="Floudas D."/>
            <person name="Copeland A."/>
            <person name="Barry K.W."/>
            <person name="Cichocki N."/>
            <person name="Veneault-Fourrey C."/>
            <person name="LaButti K."/>
            <person name="Lindquist E.A."/>
            <person name="Lipzen A."/>
            <person name="Lundell T."/>
            <person name="Morin E."/>
            <person name="Murat C."/>
            <person name="Sun H."/>
            <person name="Tunlid A."/>
            <person name="Henrissat B."/>
            <person name="Grigoriev I.V."/>
            <person name="Hibbett D.S."/>
            <person name="Martin F."/>
            <person name="Nordberg H.P."/>
            <person name="Cantor M.N."/>
            <person name="Hua S.X."/>
        </authorList>
    </citation>
    <scope>NUCLEOTIDE SEQUENCE [LARGE SCALE GENOMIC DNA]</scope>
    <source>
        <strain evidence="2 3">MUT 4182</strain>
    </source>
</reference>
<proteinExistence type="predicted"/>
<reference evidence="3" key="2">
    <citation type="submission" date="2015-01" db="EMBL/GenBank/DDBJ databases">
        <title>Evolutionary Origins and Diversification of the Mycorrhizal Mutualists.</title>
        <authorList>
            <consortium name="DOE Joint Genome Institute"/>
            <consortium name="Mycorrhizal Genomics Consortium"/>
            <person name="Kohler A."/>
            <person name="Kuo A."/>
            <person name="Nagy L.G."/>
            <person name="Floudas D."/>
            <person name="Copeland A."/>
            <person name="Barry K.W."/>
            <person name="Cichocki N."/>
            <person name="Veneault-Fourrey C."/>
            <person name="LaButti K."/>
            <person name="Lindquist E.A."/>
            <person name="Lipzen A."/>
            <person name="Lundell T."/>
            <person name="Morin E."/>
            <person name="Murat C."/>
            <person name="Riley R."/>
            <person name="Ohm R."/>
            <person name="Sun H."/>
            <person name="Tunlid A."/>
            <person name="Henrissat B."/>
            <person name="Grigoriev I.V."/>
            <person name="Hibbett D.S."/>
            <person name="Martin F."/>
        </authorList>
    </citation>
    <scope>NUCLEOTIDE SEQUENCE [LARGE SCALE GENOMIC DNA]</scope>
    <source>
        <strain evidence="3">MUT 4182</strain>
    </source>
</reference>
<name>A0A0C3Q3A5_9AGAM</name>
<evidence type="ECO:0000313" key="3">
    <source>
        <dbReference type="Proteomes" id="UP000054248"/>
    </source>
</evidence>
<feature type="compositionally biased region" description="Pro residues" evidence="1">
    <location>
        <begin position="82"/>
        <end position="99"/>
    </location>
</feature>
<accession>A0A0C3Q3A5</accession>
<evidence type="ECO:0000313" key="2">
    <source>
        <dbReference type="EMBL" id="KIO17476.1"/>
    </source>
</evidence>
<feature type="region of interest" description="Disordered" evidence="1">
    <location>
        <begin position="1"/>
        <end position="44"/>
    </location>
</feature>
<evidence type="ECO:0000256" key="1">
    <source>
        <dbReference type="SAM" id="MobiDB-lite"/>
    </source>
</evidence>
<keyword evidence="3" id="KW-1185">Reference proteome</keyword>
<dbReference type="EMBL" id="KN823380">
    <property type="protein sequence ID" value="KIO17476.1"/>
    <property type="molecule type" value="Genomic_DNA"/>
</dbReference>
<protein>
    <submittedName>
        <fullName evidence="2">Uncharacterized protein</fullName>
    </submittedName>
</protein>
<feature type="region of interest" description="Disordered" evidence="1">
    <location>
        <begin position="59"/>
        <end position="99"/>
    </location>
</feature>
<organism evidence="2 3">
    <name type="scientific">Tulasnella calospora MUT 4182</name>
    <dbReference type="NCBI Taxonomy" id="1051891"/>
    <lineage>
        <taxon>Eukaryota</taxon>
        <taxon>Fungi</taxon>
        <taxon>Dikarya</taxon>
        <taxon>Basidiomycota</taxon>
        <taxon>Agaricomycotina</taxon>
        <taxon>Agaricomycetes</taxon>
        <taxon>Cantharellales</taxon>
        <taxon>Tulasnellaceae</taxon>
        <taxon>Tulasnella</taxon>
    </lineage>
</organism>